<dbReference type="Proteomes" id="UP000759131">
    <property type="component" value="Unassembled WGS sequence"/>
</dbReference>
<dbReference type="AlphaFoldDB" id="A0A7R9KT35"/>
<dbReference type="Pfam" id="PF22669">
    <property type="entry name" value="Exo_endo_phos2"/>
    <property type="match status" value="1"/>
</dbReference>
<comment type="similarity">
    <text evidence="3">In the central section; belongs to the inositol 1,4,5-trisphosphate 5-phosphatase family.</text>
</comment>
<comment type="similarity">
    <text evidence="2">Belongs to the synaptojanin family.</text>
</comment>
<dbReference type="SMART" id="SM00128">
    <property type="entry name" value="IPPc"/>
    <property type="match status" value="1"/>
</dbReference>
<dbReference type="EC" id="3.1.3.36" evidence="4"/>
<feature type="region of interest" description="Disordered" evidence="6">
    <location>
        <begin position="956"/>
        <end position="1152"/>
    </location>
</feature>
<proteinExistence type="inferred from homology"/>
<gene>
    <name evidence="8" type="ORF">OSB1V03_LOCUS8097</name>
</gene>
<dbReference type="PROSITE" id="PS50275">
    <property type="entry name" value="SAC"/>
    <property type="match status" value="1"/>
</dbReference>
<dbReference type="InterPro" id="IPR000300">
    <property type="entry name" value="IPPc"/>
</dbReference>
<evidence type="ECO:0000259" key="7">
    <source>
        <dbReference type="PROSITE" id="PS50275"/>
    </source>
</evidence>
<dbReference type="EMBL" id="OC859508">
    <property type="protein sequence ID" value="CAD7627672.1"/>
    <property type="molecule type" value="Genomic_DNA"/>
</dbReference>
<dbReference type="Gene3D" id="3.60.10.10">
    <property type="entry name" value="Endonuclease/exonuclease/phosphatase"/>
    <property type="match status" value="1"/>
</dbReference>
<dbReference type="PANTHER" id="PTHR11200:SF257">
    <property type="entry name" value="PHOSPHOINOSITIDE 5-PHOSPHATASE"/>
    <property type="match status" value="1"/>
</dbReference>
<feature type="compositionally biased region" description="Pro residues" evidence="6">
    <location>
        <begin position="1044"/>
        <end position="1057"/>
    </location>
</feature>
<comment type="catalytic activity">
    <reaction evidence="1">
        <text>a 1,2-diacyl-sn-glycero-3-phospho-(1D-myo-inositol-4,5-bisphosphate) + H2O = a 1,2-diacyl-sn-glycero-3-phospho-(1D-myo-inositol 4-phosphate) + phosphate</text>
        <dbReference type="Rhea" id="RHEA:22764"/>
        <dbReference type="ChEBI" id="CHEBI:15377"/>
        <dbReference type="ChEBI" id="CHEBI:43474"/>
        <dbReference type="ChEBI" id="CHEBI:58178"/>
        <dbReference type="ChEBI" id="CHEBI:58456"/>
        <dbReference type="EC" id="3.1.3.36"/>
    </reaction>
</comment>
<feature type="compositionally biased region" description="Pro residues" evidence="6">
    <location>
        <begin position="1130"/>
        <end position="1148"/>
    </location>
</feature>
<dbReference type="InterPro" id="IPR012677">
    <property type="entry name" value="Nucleotide-bd_a/b_plait_sf"/>
</dbReference>
<dbReference type="InterPro" id="IPR036691">
    <property type="entry name" value="Endo/exonu/phosph_ase_sf"/>
</dbReference>
<feature type="compositionally biased region" description="Pro residues" evidence="6">
    <location>
        <begin position="979"/>
        <end position="1014"/>
    </location>
</feature>
<dbReference type="Gene3D" id="3.30.70.330">
    <property type="match status" value="1"/>
</dbReference>
<dbReference type="Pfam" id="PF02383">
    <property type="entry name" value="Syja_N"/>
    <property type="match status" value="1"/>
</dbReference>
<keyword evidence="5" id="KW-0378">Hydrolase</keyword>
<dbReference type="InterPro" id="IPR002013">
    <property type="entry name" value="SAC_dom"/>
</dbReference>
<feature type="non-terminal residue" evidence="8">
    <location>
        <position position="1"/>
    </location>
</feature>
<evidence type="ECO:0000256" key="4">
    <source>
        <dbReference type="ARBA" id="ARBA00013044"/>
    </source>
</evidence>
<evidence type="ECO:0000256" key="1">
    <source>
        <dbReference type="ARBA" id="ARBA00001786"/>
    </source>
</evidence>
<dbReference type="SUPFAM" id="SSF56219">
    <property type="entry name" value="DNase I-like"/>
    <property type="match status" value="1"/>
</dbReference>
<evidence type="ECO:0000313" key="9">
    <source>
        <dbReference type="Proteomes" id="UP000759131"/>
    </source>
</evidence>
<dbReference type="PANTHER" id="PTHR11200">
    <property type="entry name" value="INOSITOL 5-PHOSPHATASE"/>
    <property type="match status" value="1"/>
</dbReference>
<dbReference type="GO" id="GO:0098793">
    <property type="term" value="C:presynapse"/>
    <property type="evidence" value="ECO:0007669"/>
    <property type="project" value="GOC"/>
</dbReference>
<dbReference type="InterPro" id="IPR046985">
    <property type="entry name" value="IP5"/>
</dbReference>
<dbReference type="SMART" id="SM01165">
    <property type="entry name" value="DUF1866"/>
    <property type="match status" value="1"/>
</dbReference>
<dbReference type="GO" id="GO:0048488">
    <property type="term" value="P:synaptic vesicle endocytosis"/>
    <property type="evidence" value="ECO:0007669"/>
    <property type="project" value="TreeGrafter"/>
</dbReference>
<dbReference type="GO" id="GO:0004439">
    <property type="term" value="F:phosphatidylinositol-4,5-bisphosphate 5-phosphatase activity"/>
    <property type="evidence" value="ECO:0007669"/>
    <property type="project" value="UniProtKB-EC"/>
</dbReference>
<dbReference type="EMBL" id="CAJPIZ010004933">
    <property type="protein sequence ID" value="CAG2108102.1"/>
    <property type="molecule type" value="Genomic_DNA"/>
</dbReference>
<dbReference type="InterPro" id="IPR015047">
    <property type="entry name" value="SYNJ1/2_RRM"/>
</dbReference>
<reference evidence="8" key="1">
    <citation type="submission" date="2020-11" db="EMBL/GenBank/DDBJ databases">
        <authorList>
            <person name="Tran Van P."/>
        </authorList>
    </citation>
    <scope>NUCLEOTIDE SEQUENCE</scope>
</reference>
<protein>
    <recommendedName>
        <fullName evidence="4">phosphoinositide 5-phosphatase</fullName>
        <ecNumber evidence="4">3.1.3.36</ecNumber>
    </recommendedName>
</protein>
<evidence type="ECO:0000256" key="6">
    <source>
        <dbReference type="SAM" id="MobiDB-lite"/>
    </source>
</evidence>
<accession>A0A7R9KT35</accession>
<feature type="compositionally biased region" description="Pro residues" evidence="6">
    <location>
        <begin position="1078"/>
        <end position="1089"/>
    </location>
</feature>
<sequence>STGDTNHVLYLVLVSGCVSVGKLHNSEIFRITDTVFISLRNNVSDVERLQEVRRMLNSGTFYFSVIVSPDSAHNQLPFDLTLCAQRSVRTSETDNRFFWNRMLFLHPLRYGVNTDKWLLKAMCGGLSISTVYVGHIQAKACLISRLSCERVGTRFNVRGTNDSGNVANFVETEQFIYLENKVASYVMTRGSIPLFWEQTGVQVGAHKVRMSRGSEVSQPAYDRHLASIRQRYGHQMLINLVGSREGEGVIGQMFKAHHKSSRFGKEIPYVAFDYHHYCKGGKEENIKILRDHIHKNLNDFGFFYDDDEGVVQRQQTGTFRVNCIDCLDRTNRVQTFIGLEILSQQLECLGVNQKPTIVSRFEEVFKNMWIQNGDQVSRIYAGTGALEGKSKLKDGTLSVARTIQNNLLDNSKQEAIDILLTGKPLNNEYSDRARSLLATHYLHLPSNLLISMCDRYLEFTEALPIKVSVGTWNVNGGKHFNSIIFRRSDPLSDWLIDNKKKNSFVPNIMDLSLNSSFSALEDNDSSPTDLFAIGFQEIVDLNASNIMAASTTNQREWMVELQKTISRDENYVLITSVQLVGVCLFLFSRPKYAPFIRDVAIDQVKTGLGGAAGNKGGVAIRLLFYNSSLCFVCSHFAAGQHQFAERNADYAEITRKTSFPMGRSLNSHDYVFWCGDFNYRIDLSNDEAKQLVKDRDWTALLAADQLKCQQNESKVFRNYIEGDICFAPTYKYDINSEDYDTSEKCRVPAYTDRILFKKRYPTASNESMDSLNYGKIVHYGRAELKTSDHRPVIAELLCEVLVIDEEKRSQVFRSVLEQMGPLDATVVVSPYDSDDDNCFDDMFVTQLLKRLANESGEIILARFGDNNLRVTFREGQCALKAAKLESISVLNKTFVIELKTKNWIEAVEEELKLGINNTIPLLEKSSEFNDFDDMNHSLGPTFDPMAYPMAADEETDICSNSSGHSSPIPPNDSNEPSERPPPLPGRSTPTVPPPARPPPPKNPMASPSRPPPPASKVAVKPINIPLTDPWNDNLSSPEVNKPLKPVPVRPAPLPPPTNGWNKSAELGETSEHDSSFDLPPPSMPAPPLPLTHSDTSFEAEKSAPPPPPRVDSFKDCSEEPPLSPFLYELPPAPPLPPITNEEPPPIPSRPNIASILESTQDFISVQTNPPPIPARTVAKPPIIPPRRTAQ</sequence>
<evidence type="ECO:0000256" key="2">
    <source>
        <dbReference type="ARBA" id="ARBA00008943"/>
    </source>
</evidence>
<name>A0A7R9KT35_9ACAR</name>
<dbReference type="OrthoDB" id="1925875at2759"/>
<evidence type="ECO:0000313" key="8">
    <source>
        <dbReference type="EMBL" id="CAD7627672.1"/>
    </source>
</evidence>
<evidence type="ECO:0000256" key="3">
    <source>
        <dbReference type="ARBA" id="ARBA00009678"/>
    </source>
</evidence>
<feature type="region of interest" description="Disordered" evidence="6">
    <location>
        <begin position="1167"/>
        <end position="1190"/>
    </location>
</feature>
<evidence type="ECO:0000256" key="5">
    <source>
        <dbReference type="ARBA" id="ARBA00022801"/>
    </source>
</evidence>
<dbReference type="GO" id="GO:0046856">
    <property type="term" value="P:phosphatidylinositol dephosphorylation"/>
    <property type="evidence" value="ECO:0007669"/>
    <property type="project" value="InterPro"/>
</dbReference>
<keyword evidence="9" id="KW-1185">Reference proteome</keyword>
<dbReference type="Pfam" id="PF08952">
    <property type="entry name" value="DUF1866"/>
    <property type="match status" value="1"/>
</dbReference>
<feature type="domain" description="SAC" evidence="7">
    <location>
        <begin position="52"/>
        <end position="382"/>
    </location>
</feature>
<organism evidence="8">
    <name type="scientific">Medioppia subpectinata</name>
    <dbReference type="NCBI Taxonomy" id="1979941"/>
    <lineage>
        <taxon>Eukaryota</taxon>
        <taxon>Metazoa</taxon>
        <taxon>Ecdysozoa</taxon>
        <taxon>Arthropoda</taxon>
        <taxon>Chelicerata</taxon>
        <taxon>Arachnida</taxon>
        <taxon>Acari</taxon>
        <taxon>Acariformes</taxon>
        <taxon>Sarcoptiformes</taxon>
        <taxon>Oribatida</taxon>
        <taxon>Brachypylina</taxon>
        <taxon>Oppioidea</taxon>
        <taxon>Oppiidae</taxon>
        <taxon>Medioppia</taxon>
    </lineage>
</organism>